<accession>A0A6N6RMT5</accession>
<evidence type="ECO:0000256" key="1">
    <source>
        <dbReference type="SAM" id="Phobius"/>
    </source>
</evidence>
<dbReference type="PANTHER" id="PTHR32251:SF23">
    <property type="entry name" value="3-OXO-5-ALPHA-STEROID 4-DEHYDROGENASE (DUF1295)"/>
    <property type="match status" value="1"/>
</dbReference>
<feature type="transmembrane region" description="Helical" evidence="1">
    <location>
        <begin position="46"/>
        <end position="68"/>
    </location>
</feature>
<dbReference type="InterPro" id="IPR010721">
    <property type="entry name" value="UstE-like"/>
</dbReference>
<keyword evidence="1" id="KW-0472">Membrane</keyword>
<dbReference type="OrthoDB" id="9779233at2"/>
<organism evidence="2 3">
    <name type="scientific">Phaeocystidibacter luteus</name>
    <dbReference type="NCBI Taxonomy" id="911197"/>
    <lineage>
        <taxon>Bacteria</taxon>
        <taxon>Pseudomonadati</taxon>
        <taxon>Bacteroidota</taxon>
        <taxon>Flavobacteriia</taxon>
        <taxon>Flavobacteriales</taxon>
        <taxon>Phaeocystidibacteraceae</taxon>
        <taxon>Phaeocystidibacter</taxon>
    </lineage>
</organism>
<dbReference type="PROSITE" id="PS50244">
    <property type="entry name" value="S5A_REDUCTASE"/>
    <property type="match status" value="1"/>
</dbReference>
<proteinExistence type="predicted"/>
<feature type="transmembrane region" description="Helical" evidence="1">
    <location>
        <begin position="75"/>
        <end position="93"/>
    </location>
</feature>
<evidence type="ECO:0000313" key="3">
    <source>
        <dbReference type="Proteomes" id="UP000468650"/>
    </source>
</evidence>
<sequence>MGKRFIGLLTVLFWYILAPYSFIQLFNWPQNPVFRVLTMLELPLPPIYNIIFYATLWMTVVIFIASILARNSSMYDAYWSVAPLYFVLVLPLLNSGYELHWNEILITFVIVAWSVRLTGNWIYTWPGLHHQDWRYTALREKSKWAYPLVNFFGIHLFPTLMVFIAFIPAIYVFNNASYHVGWLTILATVVGLAAVLLQGTADYQMHQFRRRRSGGVNKSGLWKYSRHPNYLGEILLWVSVYLFGLDAGMPFWPGILCPLSMVLMFVFISIPMMEKRQAHKPGWQEYVANTGMLLPKRFSK</sequence>
<keyword evidence="3" id="KW-1185">Reference proteome</keyword>
<keyword evidence="1" id="KW-1133">Transmembrane helix</keyword>
<dbReference type="EMBL" id="WBVO01000001">
    <property type="protein sequence ID" value="KAB2814862.1"/>
    <property type="molecule type" value="Genomic_DNA"/>
</dbReference>
<feature type="transmembrane region" description="Helical" evidence="1">
    <location>
        <begin position="5"/>
        <end position="26"/>
    </location>
</feature>
<feature type="transmembrane region" description="Helical" evidence="1">
    <location>
        <begin position="144"/>
        <end position="173"/>
    </location>
</feature>
<protein>
    <submittedName>
        <fullName evidence="2">DUF1295 domain-containing protein</fullName>
    </submittedName>
</protein>
<dbReference type="RefSeq" id="WP_151666439.1">
    <property type="nucleotide sequence ID" value="NZ_WBVO01000001.1"/>
</dbReference>
<evidence type="ECO:0000313" key="2">
    <source>
        <dbReference type="EMBL" id="KAB2814862.1"/>
    </source>
</evidence>
<dbReference type="Gene3D" id="1.20.120.1630">
    <property type="match status" value="1"/>
</dbReference>
<dbReference type="PANTHER" id="PTHR32251">
    <property type="entry name" value="3-OXO-5-ALPHA-STEROID 4-DEHYDROGENASE"/>
    <property type="match status" value="1"/>
</dbReference>
<gene>
    <name evidence="2" type="ORF">F8C67_03685</name>
</gene>
<name>A0A6N6RMT5_9FLAO</name>
<feature type="transmembrane region" description="Helical" evidence="1">
    <location>
        <begin position="105"/>
        <end position="123"/>
    </location>
</feature>
<dbReference type="Proteomes" id="UP000468650">
    <property type="component" value="Unassembled WGS sequence"/>
</dbReference>
<dbReference type="Pfam" id="PF06966">
    <property type="entry name" value="DUF1295"/>
    <property type="match status" value="1"/>
</dbReference>
<feature type="transmembrane region" description="Helical" evidence="1">
    <location>
        <begin position="251"/>
        <end position="270"/>
    </location>
</feature>
<feature type="transmembrane region" description="Helical" evidence="1">
    <location>
        <begin position="179"/>
        <end position="201"/>
    </location>
</feature>
<reference evidence="2 3" key="1">
    <citation type="submission" date="2019-09" db="EMBL/GenBank/DDBJ databases">
        <title>Genomes of family Cryomorphaceae.</title>
        <authorList>
            <person name="Bowman J.P."/>
        </authorList>
    </citation>
    <scope>NUCLEOTIDE SEQUENCE [LARGE SCALE GENOMIC DNA]</scope>
    <source>
        <strain evidence="2 3">LMG 25704</strain>
    </source>
</reference>
<comment type="caution">
    <text evidence="2">The sequence shown here is derived from an EMBL/GenBank/DDBJ whole genome shotgun (WGS) entry which is preliminary data.</text>
</comment>
<dbReference type="AlphaFoldDB" id="A0A6N6RMT5"/>
<dbReference type="GO" id="GO:0016020">
    <property type="term" value="C:membrane"/>
    <property type="evidence" value="ECO:0007669"/>
    <property type="project" value="TreeGrafter"/>
</dbReference>
<keyword evidence="1" id="KW-0812">Transmembrane</keyword>
<feature type="transmembrane region" description="Helical" evidence="1">
    <location>
        <begin position="228"/>
        <end position="245"/>
    </location>
</feature>